<accession>A0A1G7TMF3</accession>
<protein>
    <submittedName>
        <fullName evidence="1">Pyridoxamine 5'-phosphate oxidase</fullName>
    </submittedName>
</protein>
<gene>
    <name evidence="1" type="ORF">SAMN04488542_13823</name>
</gene>
<dbReference type="Proteomes" id="UP000198972">
    <property type="component" value="Unassembled WGS sequence"/>
</dbReference>
<dbReference type="AlphaFoldDB" id="A0A1G7TMF3"/>
<dbReference type="RefSeq" id="WP_091235703.1">
    <property type="nucleotide sequence ID" value="NZ_FNBG01000038.1"/>
</dbReference>
<dbReference type="EMBL" id="FNBG01000038">
    <property type="protein sequence ID" value="SDG36523.1"/>
    <property type="molecule type" value="Genomic_DNA"/>
</dbReference>
<evidence type="ECO:0000313" key="1">
    <source>
        <dbReference type="EMBL" id="SDG36523.1"/>
    </source>
</evidence>
<proteinExistence type="predicted"/>
<dbReference type="Gene3D" id="2.30.110.10">
    <property type="entry name" value="Electron Transport, Fmn-binding Protein, Chain A"/>
    <property type="match status" value="1"/>
</dbReference>
<reference evidence="1 2" key="1">
    <citation type="submission" date="2016-10" db="EMBL/GenBank/DDBJ databases">
        <authorList>
            <person name="de Groot N.N."/>
        </authorList>
    </citation>
    <scope>NUCLEOTIDE SEQUENCE [LARGE SCALE GENOMIC DNA]</scope>
    <source>
        <strain evidence="1 2">DSM 28129</strain>
    </source>
</reference>
<organism evidence="1 2">
    <name type="scientific">Fontibacillus panacisegetis</name>
    <dbReference type="NCBI Taxonomy" id="670482"/>
    <lineage>
        <taxon>Bacteria</taxon>
        <taxon>Bacillati</taxon>
        <taxon>Bacillota</taxon>
        <taxon>Bacilli</taxon>
        <taxon>Bacillales</taxon>
        <taxon>Paenibacillaceae</taxon>
        <taxon>Fontibacillus</taxon>
    </lineage>
</organism>
<dbReference type="SUPFAM" id="SSF50475">
    <property type="entry name" value="FMN-binding split barrel"/>
    <property type="match status" value="1"/>
</dbReference>
<dbReference type="InterPro" id="IPR012349">
    <property type="entry name" value="Split_barrel_FMN-bd"/>
</dbReference>
<keyword evidence="2" id="KW-1185">Reference proteome</keyword>
<sequence length="156" mass="18441">MEIFDKSMKVMNELFARDYQFALATSNNNIPSVRFVDTYYDKSSFYIVTYANSKKVKEIEINKSVSLCNKLYNFSGIAYNMGHPLKPHNSEIREKLINAFESWYFKHNNENDENMCFVKVELTHGFFYKDSMGYKVNFIAQEASEFPFEFDIFVIE</sequence>
<dbReference type="OrthoDB" id="9790003at2"/>
<name>A0A1G7TMF3_9BACL</name>
<evidence type="ECO:0000313" key="2">
    <source>
        <dbReference type="Proteomes" id="UP000198972"/>
    </source>
</evidence>